<name>A0AAE1TXC0_9EUCA</name>
<proteinExistence type="predicted"/>
<dbReference type="AlphaFoldDB" id="A0AAE1TXC0"/>
<protein>
    <submittedName>
        <fullName evidence="1">Uncharacterized protein</fullName>
    </submittedName>
</protein>
<dbReference type="EMBL" id="JAWZYT010003395">
    <property type="protein sequence ID" value="KAK4298594.1"/>
    <property type="molecule type" value="Genomic_DNA"/>
</dbReference>
<evidence type="ECO:0000313" key="1">
    <source>
        <dbReference type="EMBL" id="KAK4298594.1"/>
    </source>
</evidence>
<comment type="caution">
    <text evidence="1">The sequence shown here is derived from an EMBL/GenBank/DDBJ whole genome shotgun (WGS) entry which is preliminary data.</text>
</comment>
<gene>
    <name evidence="1" type="ORF">Pmani_029069</name>
</gene>
<dbReference type="Proteomes" id="UP001292094">
    <property type="component" value="Unassembled WGS sequence"/>
</dbReference>
<sequence length="67" mass="7185">MPGLTDGSSPLSSTRTVWYASTATGYHHECLSVHSVCGTPSPTSPRSHQVATYPKNGWISTLVKYSC</sequence>
<evidence type="ECO:0000313" key="2">
    <source>
        <dbReference type="Proteomes" id="UP001292094"/>
    </source>
</evidence>
<keyword evidence="2" id="KW-1185">Reference proteome</keyword>
<organism evidence="1 2">
    <name type="scientific">Petrolisthes manimaculis</name>
    <dbReference type="NCBI Taxonomy" id="1843537"/>
    <lineage>
        <taxon>Eukaryota</taxon>
        <taxon>Metazoa</taxon>
        <taxon>Ecdysozoa</taxon>
        <taxon>Arthropoda</taxon>
        <taxon>Crustacea</taxon>
        <taxon>Multicrustacea</taxon>
        <taxon>Malacostraca</taxon>
        <taxon>Eumalacostraca</taxon>
        <taxon>Eucarida</taxon>
        <taxon>Decapoda</taxon>
        <taxon>Pleocyemata</taxon>
        <taxon>Anomura</taxon>
        <taxon>Galatheoidea</taxon>
        <taxon>Porcellanidae</taxon>
        <taxon>Petrolisthes</taxon>
    </lineage>
</organism>
<reference evidence="1" key="1">
    <citation type="submission" date="2023-11" db="EMBL/GenBank/DDBJ databases">
        <title>Genome assemblies of two species of porcelain crab, Petrolisthes cinctipes and Petrolisthes manimaculis (Anomura: Porcellanidae).</title>
        <authorList>
            <person name="Angst P."/>
        </authorList>
    </citation>
    <scope>NUCLEOTIDE SEQUENCE</scope>
    <source>
        <strain evidence="1">PB745_02</strain>
        <tissue evidence="1">Gill</tissue>
    </source>
</reference>
<accession>A0AAE1TXC0</accession>